<dbReference type="Proteomes" id="UP000282832">
    <property type="component" value="Unassembled WGS sequence"/>
</dbReference>
<dbReference type="Gene3D" id="1.10.10.60">
    <property type="entry name" value="Homeodomain-like"/>
    <property type="match status" value="1"/>
</dbReference>
<dbReference type="GO" id="GO:0043565">
    <property type="term" value="F:sequence-specific DNA binding"/>
    <property type="evidence" value="ECO:0007669"/>
    <property type="project" value="InterPro"/>
</dbReference>
<dbReference type="SMART" id="SM00342">
    <property type="entry name" value="HTH_ARAC"/>
    <property type="match status" value="1"/>
</dbReference>
<accession>A0A437PUK7</accession>
<dbReference type="EMBL" id="SACY01000002">
    <property type="protein sequence ID" value="RVU25951.1"/>
    <property type="molecule type" value="Genomic_DNA"/>
</dbReference>
<sequence length="163" mass="19277">MDACFSILFLIFNPDILDFHYLKEYQKSIESSNGSGNSEEDSYQIHCENVCKEINQILEAYHYFTKSECTVENIYLQSKIPQRVISFSFRQVYGMSIKDFINKKRVDYLIELYKKDDLMKKYSLDYIGELVGFQSRQTLYSCTEKFYGCTPKTLFEKVDITEI</sequence>
<dbReference type="GO" id="GO:0003700">
    <property type="term" value="F:DNA-binding transcription factor activity"/>
    <property type="evidence" value="ECO:0007669"/>
    <property type="project" value="InterPro"/>
</dbReference>
<protein>
    <submittedName>
        <fullName evidence="2">AraC family transcriptional regulator</fullName>
    </submittedName>
</protein>
<gene>
    <name evidence="2" type="ORF">EOJ36_05930</name>
</gene>
<reference evidence="2 3" key="1">
    <citation type="submission" date="2019-01" db="EMBL/GenBank/DDBJ databases">
        <authorList>
            <person name="Chen W.-M."/>
        </authorList>
    </citation>
    <scope>NUCLEOTIDE SEQUENCE [LARGE SCALE GENOMIC DNA]</scope>
    <source>
        <strain evidence="2 3">FSY-15</strain>
    </source>
</reference>
<comment type="caution">
    <text evidence="2">The sequence shown here is derived from an EMBL/GenBank/DDBJ whole genome shotgun (WGS) entry which is preliminary data.</text>
</comment>
<dbReference type="InterPro" id="IPR018060">
    <property type="entry name" value="HTH_AraC"/>
</dbReference>
<evidence type="ECO:0000313" key="2">
    <source>
        <dbReference type="EMBL" id="RVU25951.1"/>
    </source>
</evidence>
<dbReference type="AlphaFoldDB" id="A0A437PUK7"/>
<evidence type="ECO:0000259" key="1">
    <source>
        <dbReference type="PROSITE" id="PS01124"/>
    </source>
</evidence>
<name>A0A437PUK7_9BACT</name>
<dbReference type="PROSITE" id="PS01124">
    <property type="entry name" value="HTH_ARAC_FAMILY_2"/>
    <property type="match status" value="1"/>
</dbReference>
<organism evidence="2 3">
    <name type="scientific">Sandaracinomonas limnophila</name>
    <dbReference type="NCBI Taxonomy" id="1862386"/>
    <lineage>
        <taxon>Bacteria</taxon>
        <taxon>Pseudomonadati</taxon>
        <taxon>Bacteroidota</taxon>
        <taxon>Cytophagia</taxon>
        <taxon>Cytophagales</taxon>
        <taxon>Flectobacillaceae</taxon>
        <taxon>Sandaracinomonas</taxon>
    </lineage>
</organism>
<evidence type="ECO:0000313" key="3">
    <source>
        <dbReference type="Proteomes" id="UP000282832"/>
    </source>
</evidence>
<keyword evidence="3" id="KW-1185">Reference proteome</keyword>
<feature type="domain" description="HTH araC/xylS-type" evidence="1">
    <location>
        <begin position="55"/>
        <end position="157"/>
    </location>
</feature>
<proteinExistence type="predicted"/>